<evidence type="ECO:0000313" key="1">
    <source>
        <dbReference type="EMBL" id="QIF95201.1"/>
    </source>
</evidence>
<protein>
    <submittedName>
        <fullName evidence="1">Uncharacterized protein</fullName>
    </submittedName>
</protein>
<proteinExistence type="predicted"/>
<dbReference type="Proteomes" id="UP000503287">
    <property type="component" value="Chromosome"/>
</dbReference>
<accession>A0A6G6SN35</accession>
<evidence type="ECO:0000313" key="2">
    <source>
        <dbReference type="Proteomes" id="UP000503287"/>
    </source>
</evidence>
<dbReference type="AlphaFoldDB" id="A0A6G6SN35"/>
<keyword evidence="2" id="KW-1185">Reference proteome</keyword>
<name>A0A6G6SN35_PROVU</name>
<gene>
    <name evidence="1" type="ORF">GTH24_15435</name>
</gene>
<reference evidence="1 2" key="1">
    <citation type="submission" date="2020-01" db="EMBL/GenBank/DDBJ databases">
        <title>The genomic epidemiology of tigecycline resistance gene tet(X) variants in a swine farm in China.</title>
        <authorList>
            <person name="Peng K."/>
            <person name="Li R."/>
        </authorList>
    </citation>
    <scope>NUCLEOTIDE SEQUENCE [LARGE SCALE GENOMIC DNA]</scope>
    <source>
        <strain evidence="1 2">ZN3</strain>
    </source>
</reference>
<dbReference type="RefSeq" id="WP_164526669.1">
    <property type="nucleotide sequence ID" value="NZ_CP047344.1"/>
</dbReference>
<organism evidence="1 2">
    <name type="scientific">Proteus vulgaris</name>
    <dbReference type="NCBI Taxonomy" id="585"/>
    <lineage>
        <taxon>Bacteria</taxon>
        <taxon>Pseudomonadati</taxon>
        <taxon>Pseudomonadota</taxon>
        <taxon>Gammaproteobacteria</taxon>
        <taxon>Enterobacterales</taxon>
        <taxon>Morganellaceae</taxon>
        <taxon>Proteus</taxon>
    </lineage>
</organism>
<dbReference type="EMBL" id="CP047344">
    <property type="protein sequence ID" value="QIF95201.1"/>
    <property type="molecule type" value="Genomic_DNA"/>
</dbReference>
<sequence>MANKFNCPECGSVVNAWADIDATVIFKINNHGKLTKRVIKNANQTDGRCGVECTKCDWILYADSDYSEYPHFEELACQALAYEEEIETLSIKSKNSN</sequence>